<gene>
    <name evidence="1" type="ORF">FNV43_RR11306</name>
</gene>
<keyword evidence="2" id="KW-1185">Reference proteome</keyword>
<dbReference type="PANTHER" id="PTHR47576:SF2">
    <property type="entry name" value="BRCT DOMAIN DNA REPAIR PROTEIN-RELATED"/>
    <property type="match status" value="1"/>
</dbReference>
<sequence length="212" mass="23657">MGWASRANGLTFGIQLAWSSEGTWARLLALVDCFTRLWAGLRKWTGLRKVAGLGFASMWSGHLSWAGLREAMDLDSRASWAGLPLSFTDLSNFKAPYYPSQPSGYIYTDSFSGDDEHHTTAFIDAKGDDKDSEASFASLTRPLTASDNGFNVLADSRHADRLRSVYSSKETVERGYVNFKRIDFLGSRRSFEMLKRISGDNNSNVFELLIRA</sequence>
<reference evidence="1" key="1">
    <citation type="submission" date="2020-03" db="EMBL/GenBank/DDBJ databases">
        <title>A high-quality chromosome-level genome assembly of a woody plant with both climbing and erect habits, Rhamnella rubrinervis.</title>
        <authorList>
            <person name="Lu Z."/>
            <person name="Yang Y."/>
            <person name="Zhu X."/>
            <person name="Sun Y."/>
        </authorList>
    </citation>
    <scope>NUCLEOTIDE SEQUENCE</scope>
    <source>
        <strain evidence="1">BYM</strain>
        <tissue evidence="1">Leaf</tissue>
    </source>
</reference>
<dbReference type="EMBL" id="VOIH02000005">
    <property type="protein sequence ID" value="KAF3446127.1"/>
    <property type="molecule type" value="Genomic_DNA"/>
</dbReference>
<dbReference type="OrthoDB" id="251770at2759"/>
<protein>
    <submittedName>
        <fullName evidence="1">Uncharacterized protein</fullName>
    </submittedName>
</protein>
<name>A0A8K0H5F7_9ROSA</name>
<organism evidence="1 2">
    <name type="scientific">Rhamnella rubrinervis</name>
    <dbReference type="NCBI Taxonomy" id="2594499"/>
    <lineage>
        <taxon>Eukaryota</taxon>
        <taxon>Viridiplantae</taxon>
        <taxon>Streptophyta</taxon>
        <taxon>Embryophyta</taxon>
        <taxon>Tracheophyta</taxon>
        <taxon>Spermatophyta</taxon>
        <taxon>Magnoliopsida</taxon>
        <taxon>eudicotyledons</taxon>
        <taxon>Gunneridae</taxon>
        <taxon>Pentapetalae</taxon>
        <taxon>rosids</taxon>
        <taxon>fabids</taxon>
        <taxon>Rosales</taxon>
        <taxon>Rhamnaceae</taxon>
        <taxon>rhamnoid group</taxon>
        <taxon>Rhamneae</taxon>
        <taxon>Rhamnella</taxon>
    </lineage>
</organism>
<dbReference type="AlphaFoldDB" id="A0A8K0H5F7"/>
<comment type="caution">
    <text evidence="1">The sequence shown here is derived from an EMBL/GenBank/DDBJ whole genome shotgun (WGS) entry which is preliminary data.</text>
</comment>
<dbReference type="PANTHER" id="PTHR47576">
    <property type="entry name" value="BRCT DOMAIN DNA REPAIR PROTEIN-RELATED"/>
    <property type="match status" value="1"/>
</dbReference>
<accession>A0A8K0H5F7</accession>
<evidence type="ECO:0000313" key="1">
    <source>
        <dbReference type="EMBL" id="KAF3446127.1"/>
    </source>
</evidence>
<proteinExistence type="predicted"/>
<dbReference type="Proteomes" id="UP000796880">
    <property type="component" value="Unassembled WGS sequence"/>
</dbReference>
<evidence type="ECO:0000313" key="2">
    <source>
        <dbReference type="Proteomes" id="UP000796880"/>
    </source>
</evidence>